<comment type="caution">
    <text evidence="1">The sequence shown here is derived from an EMBL/GenBank/DDBJ whole genome shotgun (WGS) entry which is preliminary data.</text>
</comment>
<dbReference type="EMBL" id="JMQA01000030">
    <property type="protein sequence ID" value="KFN08004.1"/>
    <property type="molecule type" value="Genomic_DNA"/>
</dbReference>
<dbReference type="Gene3D" id="4.10.280.10">
    <property type="entry name" value="Helix-loop-helix DNA-binding domain"/>
    <property type="match status" value="1"/>
</dbReference>
<dbReference type="InterPro" id="IPR036638">
    <property type="entry name" value="HLH_DNA-bd_sf"/>
</dbReference>
<dbReference type="SUPFAM" id="SSF140500">
    <property type="entry name" value="BAS1536-like"/>
    <property type="match status" value="1"/>
</dbReference>
<keyword evidence="2" id="KW-1185">Reference proteome</keyword>
<accession>A0A090Z9Q5</accession>
<dbReference type="Pfam" id="PF09388">
    <property type="entry name" value="SpoOE-like"/>
    <property type="match status" value="1"/>
</dbReference>
<protein>
    <submittedName>
        <fullName evidence="1">Spo0E like sporulation regulatory family protein</fullName>
    </submittedName>
</protein>
<evidence type="ECO:0000313" key="1">
    <source>
        <dbReference type="EMBL" id="KFN08004.1"/>
    </source>
</evidence>
<dbReference type="STRING" id="44252.DJ90_3335"/>
<proteinExistence type="predicted"/>
<dbReference type="GO" id="GO:0046983">
    <property type="term" value="F:protein dimerization activity"/>
    <property type="evidence" value="ECO:0007669"/>
    <property type="project" value="InterPro"/>
</dbReference>
<organism evidence="1 2">
    <name type="scientific">Paenibacillus macerans</name>
    <name type="common">Bacillus macerans</name>
    <dbReference type="NCBI Taxonomy" id="44252"/>
    <lineage>
        <taxon>Bacteria</taxon>
        <taxon>Bacillati</taxon>
        <taxon>Bacillota</taxon>
        <taxon>Bacilli</taxon>
        <taxon>Bacillales</taxon>
        <taxon>Paenibacillaceae</taxon>
        <taxon>Paenibacillus</taxon>
    </lineage>
</organism>
<dbReference type="AlphaFoldDB" id="A0A090Z9Q5"/>
<evidence type="ECO:0000313" key="2">
    <source>
        <dbReference type="Proteomes" id="UP000029278"/>
    </source>
</evidence>
<dbReference type="Proteomes" id="UP000029278">
    <property type="component" value="Unassembled WGS sequence"/>
</dbReference>
<name>A0A090Z9Q5_PAEMA</name>
<reference evidence="1 2" key="1">
    <citation type="submission" date="2014-04" db="EMBL/GenBank/DDBJ databases">
        <authorList>
            <person name="Bishop-Lilly K.A."/>
            <person name="Broomall S.M."/>
            <person name="Chain P.S."/>
            <person name="Chertkov O."/>
            <person name="Coyne S.R."/>
            <person name="Daligault H.E."/>
            <person name="Davenport K.W."/>
            <person name="Erkkila T."/>
            <person name="Frey K.G."/>
            <person name="Gibbons H.S."/>
            <person name="Gu W."/>
            <person name="Jaissle J."/>
            <person name="Johnson S.L."/>
            <person name="Koroleva G.I."/>
            <person name="Ladner J.T."/>
            <person name="Lo C.-C."/>
            <person name="Minogue T.D."/>
            <person name="Munk C."/>
            <person name="Palacios G.F."/>
            <person name="Redden C.L."/>
            <person name="Rosenzweig C.N."/>
            <person name="Scholz M.B."/>
            <person name="Teshima H."/>
            <person name="Xu Y."/>
        </authorList>
    </citation>
    <scope>NUCLEOTIDE SEQUENCE [LARGE SCALE GENOMIC DNA]</scope>
    <source>
        <strain evidence="1 2">8244</strain>
    </source>
</reference>
<sequence length="101" mass="11698">MRSGGYNLPFDNMIIAEGNDTNQWMDEEDRANSPQAVTLEDEIHLLRSKMEKIFLQEKSFTSDVVIEISSLLDLKINEFMKTHKNTCSKRPVFSTEKVERS</sequence>
<dbReference type="InterPro" id="IPR018540">
    <property type="entry name" value="Spo0E-like"/>
</dbReference>
<dbReference type="PATRIC" id="fig|44252.3.peg.3463"/>
<dbReference type="HOGENOM" id="CLU_2288740_0_0_9"/>
<gene>
    <name evidence="1" type="ORF">DJ90_3335</name>
</gene>
<dbReference type="InterPro" id="IPR037208">
    <property type="entry name" value="Spo0E-like_sf"/>
</dbReference>
<dbReference type="GO" id="GO:0043937">
    <property type="term" value="P:regulation of sporulation"/>
    <property type="evidence" value="ECO:0007669"/>
    <property type="project" value="InterPro"/>
</dbReference>